<proteinExistence type="predicted"/>
<dbReference type="EMBL" id="CAVNYO010000399">
    <property type="protein sequence ID" value="CAK5273816.1"/>
    <property type="molecule type" value="Genomic_DNA"/>
</dbReference>
<dbReference type="AlphaFoldDB" id="A0AAD2HDB1"/>
<feature type="compositionally biased region" description="Basic and acidic residues" evidence="1">
    <location>
        <begin position="13"/>
        <end position="25"/>
    </location>
</feature>
<reference evidence="2" key="1">
    <citation type="submission" date="2023-11" db="EMBL/GenBank/DDBJ databases">
        <authorList>
            <person name="De Vega J J."/>
            <person name="De Vega J J."/>
        </authorList>
    </citation>
    <scope>NUCLEOTIDE SEQUENCE</scope>
</reference>
<feature type="region of interest" description="Disordered" evidence="1">
    <location>
        <begin position="1"/>
        <end position="26"/>
    </location>
</feature>
<feature type="region of interest" description="Disordered" evidence="1">
    <location>
        <begin position="56"/>
        <end position="112"/>
    </location>
</feature>
<dbReference type="Proteomes" id="UP001295794">
    <property type="component" value="Unassembled WGS sequence"/>
</dbReference>
<protein>
    <submittedName>
        <fullName evidence="2">Uncharacterized protein</fullName>
    </submittedName>
</protein>
<evidence type="ECO:0000313" key="3">
    <source>
        <dbReference type="Proteomes" id="UP001295794"/>
    </source>
</evidence>
<evidence type="ECO:0000313" key="2">
    <source>
        <dbReference type="EMBL" id="CAK5273816.1"/>
    </source>
</evidence>
<organism evidence="2 3">
    <name type="scientific">Mycena citricolor</name>
    <dbReference type="NCBI Taxonomy" id="2018698"/>
    <lineage>
        <taxon>Eukaryota</taxon>
        <taxon>Fungi</taxon>
        <taxon>Dikarya</taxon>
        <taxon>Basidiomycota</taxon>
        <taxon>Agaricomycotina</taxon>
        <taxon>Agaricomycetes</taxon>
        <taxon>Agaricomycetidae</taxon>
        <taxon>Agaricales</taxon>
        <taxon>Marasmiineae</taxon>
        <taxon>Mycenaceae</taxon>
        <taxon>Mycena</taxon>
    </lineage>
</organism>
<gene>
    <name evidence="2" type="ORF">MYCIT1_LOCUS20543</name>
</gene>
<evidence type="ECO:0000256" key="1">
    <source>
        <dbReference type="SAM" id="MobiDB-lite"/>
    </source>
</evidence>
<sequence>MPSKFTNFFKRMSKSDKPAETKAEEPAFSIQPHPAASHIVDSAVMFLTLAHLQKSNDPADLAPPTGGLASNPNEQALHARDPHIPSAQVMAGMEQPSSREELKARQAELNKD</sequence>
<keyword evidence="3" id="KW-1185">Reference proteome</keyword>
<name>A0AAD2HDB1_9AGAR</name>
<comment type="caution">
    <text evidence="2">The sequence shown here is derived from an EMBL/GenBank/DDBJ whole genome shotgun (WGS) entry which is preliminary data.</text>
</comment>
<feature type="compositionally biased region" description="Basic and acidic residues" evidence="1">
    <location>
        <begin position="97"/>
        <end position="112"/>
    </location>
</feature>
<accession>A0AAD2HDB1</accession>